<feature type="region of interest" description="Disordered" evidence="1">
    <location>
        <begin position="1"/>
        <end position="57"/>
    </location>
</feature>
<feature type="compositionally biased region" description="Low complexity" evidence="1">
    <location>
        <begin position="32"/>
        <end position="46"/>
    </location>
</feature>
<evidence type="ECO:0000313" key="2">
    <source>
        <dbReference type="EMBL" id="KAJ7358703.1"/>
    </source>
</evidence>
<reference evidence="2" key="1">
    <citation type="submission" date="2023-01" db="EMBL/GenBank/DDBJ databases">
        <title>Genome assembly of the deep-sea coral Lophelia pertusa.</title>
        <authorList>
            <person name="Herrera S."/>
            <person name="Cordes E."/>
        </authorList>
    </citation>
    <scope>NUCLEOTIDE SEQUENCE</scope>
    <source>
        <strain evidence="2">USNM1676648</strain>
        <tissue evidence="2">Polyp</tissue>
    </source>
</reference>
<dbReference type="EMBL" id="MU827316">
    <property type="protein sequence ID" value="KAJ7358703.1"/>
    <property type="molecule type" value="Genomic_DNA"/>
</dbReference>
<proteinExistence type="predicted"/>
<evidence type="ECO:0000313" key="3">
    <source>
        <dbReference type="Proteomes" id="UP001163046"/>
    </source>
</evidence>
<protein>
    <submittedName>
        <fullName evidence="2">Uncharacterized protein</fullName>
    </submittedName>
</protein>
<name>A0A9W9YMG4_9CNID</name>
<sequence length="134" mass="13646">MDGDAPYDPEEELELDLNPTDPTPAKPAVSVTMPAAAVTKPAAPATSEEPSKKPSSLQMLVSTLQRLQNSAIKSVSPHLAALSTVLPLGSTAAPRVVPNQPGETTAAATASQSAIFTGASQPTVSSSLGHCFQV</sequence>
<evidence type="ECO:0000256" key="1">
    <source>
        <dbReference type="SAM" id="MobiDB-lite"/>
    </source>
</evidence>
<dbReference type="AlphaFoldDB" id="A0A9W9YMG4"/>
<organism evidence="2 3">
    <name type="scientific">Desmophyllum pertusum</name>
    <dbReference type="NCBI Taxonomy" id="174260"/>
    <lineage>
        <taxon>Eukaryota</taxon>
        <taxon>Metazoa</taxon>
        <taxon>Cnidaria</taxon>
        <taxon>Anthozoa</taxon>
        <taxon>Hexacorallia</taxon>
        <taxon>Scleractinia</taxon>
        <taxon>Caryophylliina</taxon>
        <taxon>Caryophylliidae</taxon>
        <taxon>Desmophyllum</taxon>
    </lineage>
</organism>
<feature type="compositionally biased region" description="Acidic residues" evidence="1">
    <location>
        <begin position="1"/>
        <end position="15"/>
    </location>
</feature>
<dbReference type="Proteomes" id="UP001163046">
    <property type="component" value="Unassembled WGS sequence"/>
</dbReference>
<gene>
    <name evidence="2" type="ORF">OS493_022145</name>
</gene>
<accession>A0A9W9YMG4</accession>
<comment type="caution">
    <text evidence="2">The sequence shown here is derived from an EMBL/GenBank/DDBJ whole genome shotgun (WGS) entry which is preliminary data.</text>
</comment>
<keyword evidence="3" id="KW-1185">Reference proteome</keyword>